<dbReference type="UniPathway" id="UPA00378"/>
<evidence type="ECO:0000256" key="1">
    <source>
        <dbReference type="ARBA" id="ARBA00001936"/>
    </source>
</evidence>
<protein>
    <recommendedName>
        <fullName evidence="6">dolichyl-diphosphooligosaccharide--protein glycotransferase</fullName>
        <ecNumber evidence="6">2.4.99.18</ecNumber>
    </recommendedName>
</protein>
<dbReference type="EC" id="2.4.99.18" evidence="6"/>
<evidence type="ECO:0000256" key="14">
    <source>
        <dbReference type="ARBA" id="ARBA00023211"/>
    </source>
</evidence>
<comment type="pathway">
    <text evidence="4">Protein modification; protein glycosylation.</text>
</comment>
<keyword evidence="8" id="KW-0808">Transferase</keyword>
<evidence type="ECO:0000256" key="6">
    <source>
        <dbReference type="ARBA" id="ARBA00012605"/>
    </source>
</evidence>
<evidence type="ECO:0000256" key="2">
    <source>
        <dbReference type="ARBA" id="ARBA00001946"/>
    </source>
</evidence>
<accession>A0A183PA00</accession>
<comment type="catalytic activity">
    <reaction evidence="15">
        <text>a di-trans,poly-cis-dolichyl diphosphooligosaccharide + L-asparaginyl-[protein] = N(4)-(oligosaccharide-(1-&gt;4)-N-acetyl-beta-D-glucosaminyl-(1-&gt;4)-N-acetyl-beta-D-glucosaminyl)-L-asparaginyl-[protein] + a di-trans,poly-cis-dolichyl diphosphate + H(+)</text>
        <dbReference type="Rhea" id="RHEA:22980"/>
        <dbReference type="Rhea" id="RHEA-COMP:12804"/>
        <dbReference type="Rhea" id="RHEA-COMP:12805"/>
        <dbReference type="Rhea" id="RHEA-COMP:19506"/>
        <dbReference type="Rhea" id="RHEA-COMP:19509"/>
        <dbReference type="ChEBI" id="CHEBI:15378"/>
        <dbReference type="ChEBI" id="CHEBI:50347"/>
        <dbReference type="ChEBI" id="CHEBI:57497"/>
        <dbReference type="ChEBI" id="CHEBI:57570"/>
        <dbReference type="ChEBI" id="CHEBI:132529"/>
        <dbReference type="EC" id="2.4.99.18"/>
    </reaction>
</comment>
<organism evidence="18 19">
    <name type="scientific">Schistosoma mattheei</name>
    <dbReference type="NCBI Taxonomy" id="31246"/>
    <lineage>
        <taxon>Eukaryota</taxon>
        <taxon>Metazoa</taxon>
        <taxon>Spiralia</taxon>
        <taxon>Lophotrochozoa</taxon>
        <taxon>Platyhelminthes</taxon>
        <taxon>Trematoda</taxon>
        <taxon>Digenea</taxon>
        <taxon>Strigeidida</taxon>
        <taxon>Schistosomatoidea</taxon>
        <taxon>Schistosomatidae</taxon>
        <taxon>Schistosoma</taxon>
    </lineage>
</organism>
<evidence type="ECO:0000256" key="15">
    <source>
        <dbReference type="ARBA" id="ARBA00048829"/>
    </source>
</evidence>
<evidence type="ECO:0000256" key="11">
    <source>
        <dbReference type="ARBA" id="ARBA00022842"/>
    </source>
</evidence>
<evidence type="ECO:0000256" key="9">
    <source>
        <dbReference type="ARBA" id="ARBA00022692"/>
    </source>
</evidence>
<evidence type="ECO:0000256" key="3">
    <source>
        <dbReference type="ARBA" id="ARBA00004127"/>
    </source>
</evidence>
<evidence type="ECO:0000256" key="12">
    <source>
        <dbReference type="ARBA" id="ARBA00022989"/>
    </source>
</evidence>
<dbReference type="GO" id="GO:0043687">
    <property type="term" value="P:post-translational protein modification"/>
    <property type="evidence" value="ECO:0007669"/>
    <property type="project" value="TreeGrafter"/>
</dbReference>
<dbReference type="EMBL" id="UZAL01031238">
    <property type="protein sequence ID" value="VDP57351.1"/>
    <property type="molecule type" value="Genomic_DNA"/>
</dbReference>
<proteinExistence type="inferred from homology"/>
<feature type="transmembrane region" description="Helical" evidence="17">
    <location>
        <begin position="164"/>
        <end position="182"/>
    </location>
</feature>
<dbReference type="AlphaFoldDB" id="A0A183PA00"/>
<reference evidence="18 19" key="1">
    <citation type="submission" date="2018-11" db="EMBL/GenBank/DDBJ databases">
        <authorList>
            <consortium name="Pathogen Informatics"/>
        </authorList>
    </citation>
    <scope>NUCLEOTIDE SEQUENCE [LARGE SCALE GENOMIC DNA]</scope>
    <source>
        <strain>Denwood</strain>
        <strain evidence="19">Zambia</strain>
    </source>
</reference>
<evidence type="ECO:0000313" key="18">
    <source>
        <dbReference type="EMBL" id="VDP57351.1"/>
    </source>
</evidence>
<feature type="compositionally biased region" description="Basic and acidic residues" evidence="16">
    <location>
        <begin position="257"/>
        <end position="267"/>
    </location>
</feature>
<keyword evidence="13 17" id="KW-0472">Membrane</keyword>
<evidence type="ECO:0000313" key="19">
    <source>
        <dbReference type="Proteomes" id="UP000269396"/>
    </source>
</evidence>
<keyword evidence="19" id="KW-1185">Reference proteome</keyword>
<dbReference type="STRING" id="31246.A0A183PA00"/>
<comment type="subcellular location">
    <subcellularLocation>
        <location evidence="3">Endomembrane system</location>
        <topology evidence="3">Multi-pass membrane protein</topology>
    </subcellularLocation>
</comment>
<gene>
    <name evidence="18" type="ORF">SMTD_LOCUS11186</name>
</gene>
<evidence type="ECO:0000256" key="5">
    <source>
        <dbReference type="ARBA" id="ARBA00010810"/>
    </source>
</evidence>
<keyword evidence="12 17" id="KW-1133">Transmembrane helix</keyword>
<comment type="cofactor">
    <cofactor evidence="2">
        <name>Mg(2+)</name>
        <dbReference type="ChEBI" id="CHEBI:18420"/>
    </cofactor>
</comment>
<evidence type="ECO:0000256" key="13">
    <source>
        <dbReference type="ARBA" id="ARBA00023136"/>
    </source>
</evidence>
<keyword evidence="9 17" id="KW-0812">Transmembrane</keyword>
<keyword evidence="11" id="KW-0460">Magnesium</keyword>
<comment type="similarity">
    <text evidence="5">Belongs to the STT3 family.</text>
</comment>
<dbReference type="PANTHER" id="PTHR13872">
    <property type="entry name" value="DOLICHYL-DIPHOSPHOOLIGOSACCHARIDE--PROTEIN GLYCOSYLTRANSFERASE SUBUNIT"/>
    <property type="match status" value="1"/>
</dbReference>
<evidence type="ECO:0000256" key="8">
    <source>
        <dbReference type="ARBA" id="ARBA00022679"/>
    </source>
</evidence>
<comment type="cofactor">
    <cofactor evidence="1">
        <name>Mn(2+)</name>
        <dbReference type="ChEBI" id="CHEBI:29035"/>
    </cofactor>
</comment>
<dbReference type="InterPro" id="IPR048307">
    <property type="entry name" value="STT3_N"/>
</dbReference>
<feature type="transmembrane region" description="Helical" evidence="17">
    <location>
        <begin position="194"/>
        <end position="211"/>
    </location>
</feature>
<dbReference type="Proteomes" id="UP000269396">
    <property type="component" value="Unassembled WGS sequence"/>
</dbReference>
<dbReference type="GO" id="GO:0046872">
    <property type="term" value="F:metal ion binding"/>
    <property type="evidence" value="ECO:0007669"/>
    <property type="project" value="UniProtKB-KW"/>
</dbReference>
<keyword evidence="7" id="KW-0328">Glycosyltransferase</keyword>
<evidence type="ECO:0000256" key="17">
    <source>
        <dbReference type="SAM" id="Phobius"/>
    </source>
</evidence>
<dbReference type="InterPro" id="IPR003674">
    <property type="entry name" value="Oligo_trans_STT3"/>
</dbReference>
<feature type="region of interest" description="Disordered" evidence="16">
    <location>
        <begin position="248"/>
        <end position="274"/>
    </location>
</feature>
<dbReference type="GO" id="GO:0018279">
    <property type="term" value="P:protein N-linked glycosylation via asparagine"/>
    <property type="evidence" value="ECO:0007669"/>
    <property type="project" value="TreeGrafter"/>
</dbReference>
<dbReference type="GO" id="GO:0016020">
    <property type="term" value="C:membrane"/>
    <property type="evidence" value="ECO:0007669"/>
    <property type="project" value="InterPro"/>
</dbReference>
<dbReference type="PANTHER" id="PTHR13872:SF1">
    <property type="entry name" value="DOLICHYL-DIPHOSPHOOLIGOSACCHARIDE--PROTEIN GLYCOSYLTRANSFERASE SUBUNIT STT3B"/>
    <property type="match status" value="1"/>
</dbReference>
<dbReference type="Pfam" id="PF02516">
    <property type="entry name" value="STT3"/>
    <property type="match status" value="1"/>
</dbReference>
<evidence type="ECO:0000256" key="7">
    <source>
        <dbReference type="ARBA" id="ARBA00022676"/>
    </source>
</evidence>
<evidence type="ECO:0000256" key="10">
    <source>
        <dbReference type="ARBA" id="ARBA00022723"/>
    </source>
</evidence>
<name>A0A183PA00_9TREM</name>
<keyword evidence="10" id="KW-0479">Metal-binding</keyword>
<dbReference type="GO" id="GO:0004579">
    <property type="term" value="F:dolichyl-diphosphooligosaccharide-protein glycotransferase activity"/>
    <property type="evidence" value="ECO:0007669"/>
    <property type="project" value="UniProtKB-EC"/>
</dbReference>
<sequence length="274" mass="31046">MGHRRQNGEWEQQTTGKYCPGQSSMEIAGERPMLLCGELQTPAKTTFVKPTLVSNEILDQRCRVLYRQKKRIPSLQADFPSMKVLVVAFFKYLQTRVPSDTLKQLFTFGAIFSAGVIFVVVVGLTYAGVIAPWSGRFYSLWDTGYAKIHIPIITSVSEHQPTSWASFFFDLHVLIATFPAGVRLCFNNLNDERVFVILYAIFASYFAGVMVRLMLTLTPIVCVFSAIAFSRVFELFLNEQDNEINVATNQSNNEQNSVDKRLYDKPNKANKKVI</sequence>
<evidence type="ECO:0000256" key="4">
    <source>
        <dbReference type="ARBA" id="ARBA00004922"/>
    </source>
</evidence>
<evidence type="ECO:0000256" key="16">
    <source>
        <dbReference type="SAM" id="MobiDB-lite"/>
    </source>
</evidence>
<dbReference type="GO" id="GO:0012505">
    <property type="term" value="C:endomembrane system"/>
    <property type="evidence" value="ECO:0007669"/>
    <property type="project" value="UniProtKB-SubCell"/>
</dbReference>
<feature type="transmembrane region" description="Helical" evidence="17">
    <location>
        <begin position="105"/>
        <end position="131"/>
    </location>
</feature>
<keyword evidence="14" id="KW-0464">Manganese</keyword>